<feature type="transmembrane region" description="Helical" evidence="6">
    <location>
        <begin position="253"/>
        <end position="274"/>
    </location>
</feature>
<dbReference type="VEuPathDB" id="FungiDB:yc1106_03872"/>
<feature type="transmembrane region" description="Helical" evidence="6">
    <location>
        <begin position="435"/>
        <end position="458"/>
    </location>
</feature>
<feature type="transmembrane region" description="Helical" evidence="6">
    <location>
        <begin position="209"/>
        <end position="233"/>
    </location>
</feature>
<gene>
    <name evidence="8" type="ORF">yc1106_03872</name>
</gene>
<keyword evidence="5 6" id="KW-0472">Membrane</keyword>
<feature type="transmembrane region" description="Helical" evidence="6">
    <location>
        <begin position="286"/>
        <end position="309"/>
    </location>
</feature>
<organism evidence="8 9">
    <name type="scientific">Curvularia clavata</name>
    <dbReference type="NCBI Taxonomy" id="95742"/>
    <lineage>
        <taxon>Eukaryota</taxon>
        <taxon>Fungi</taxon>
        <taxon>Dikarya</taxon>
        <taxon>Ascomycota</taxon>
        <taxon>Pezizomycotina</taxon>
        <taxon>Dothideomycetes</taxon>
        <taxon>Pleosporomycetidae</taxon>
        <taxon>Pleosporales</taxon>
        <taxon>Pleosporineae</taxon>
        <taxon>Pleosporaceae</taxon>
        <taxon>Curvularia</taxon>
    </lineage>
</organism>
<dbReference type="EMBL" id="CP089276">
    <property type="protein sequence ID" value="USP76598.1"/>
    <property type="molecule type" value="Genomic_DNA"/>
</dbReference>
<dbReference type="PANTHER" id="PTHR22950:SF668">
    <property type="entry name" value="AMINO ACID TRANSPORTER (EUROFUNG)"/>
    <property type="match status" value="1"/>
</dbReference>
<keyword evidence="3 6" id="KW-0812">Transmembrane</keyword>
<evidence type="ECO:0000313" key="9">
    <source>
        <dbReference type="Proteomes" id="UP001056012"/>
    </source>
</evidence>
<dbReference type="Proteomes" id="UP001056012">
    <property type="component" value="Chromosome 3"/>
</dbReference>
<feature type="transmembrane region" description="Helical" evidence="6">
    <location>
        <begin position="100"/>
        <end position="124"/>
    </location>
</feature>
<comment type="similarity">
    <text evidence="2">Belongs to the amino acid/polyamine transporter 2 family.</text>
</comment>
<proteinExistence type="inferred from homology"/>
<evidence type="ECO:0000259" key="7">
    <source>
        <dbReference type="Pfam" id="PF01490"/>
    </source>
</evidence>
<dbReference type="GO" id="GO:0015179">
    <property type="term" value="F:L-amino acid transmembrane transporter activity"/>
    <property type="evidence" value="ECO:0007669"/>
    <property type="project" value="TreeGrafter"/>
</dbReference>
<feature type="transmembrane region" description="Helical" evidence="6">
    <location>
        <begin position="324"/>
        <end position="347"/>
    </location>
</feature>
<evidence type="ECO:0000256" key="6">
    <source>
        <dbReference type="SAM" id="Phobius"/>
    </source>
</evidence>
<accession>A0A9Q9DQP6</accession>
<reference evidence="8" key="1">
    <citation type="submission" date="2021-12" db="EMBL/GenBank/DDBJ databases">
        <title>Curvularia clavata genome.</title>
        <authorList>
            <person name="Cao Y."/>
        </authorList>
    </citation>
    <scope>NUCLEOTIDE SEQUENCE</scope>
    <source>
        <strain evidence="8">Yc1106</strain>
    </source>
</reference>
<comment type="subcellular location">
    <subcellularLocation>
        <location evidence="1">Membrane</location>
        <topology evidence="1">Multi-pass membrane protein</topology>
    </subcellularLocation>
</comment>
<keyword evidence="9" id="KW-1185">Reference proteome</keyword>
<feature type="transmembrane region" description="Helical" evidence="6">
    <location>
        <begin position="152"/>
        <end position="175"/>
    </location>
</feature>
<evidence type="ECO:0000256" key="1">
    <source>
        <dbReference type="ARBA" id="ARBA00004141"/>
    </source>
</evidence>
<protein>
    <recommendedName>
        <fullName evidence="7">Amino acid transporter transmembrane domain-containing protein</fullName>
    </recommendedName>
</protein>
<feature type="transmembrane region" description="Helical" evidence="6">
    <location>
        <begin position="75"/>
        <end position="94"/>
    </location>
</feature>
<dbReference type="AlphaFoldDB" id="A0A9Q9DQP6"/>
<dbReference type="FunFam" id="1.20.1740.10:FF:000039">
    <property type="entry name" value="Neutral amino acid transporter (Eurofung)"/>
    <property type="match status" value="1"/>
</dbReference>
<dbReference type="Pfam" id="PF01490">
    <property type="entry name" value="Aa_trans"/>
    <property type="match status" value="1"/>
</dbReference>
<keyword evidence="4 6" id="KW-1133">Transmembrane helix</keyword>
<sequence>MAKLSAVNSSNSRPYTSLNHAAVQTAKQATAIKQESLPQPLSAASDVETQIRPAVEDDVFGNEEGAEVQYKTCKWWNVGILMLAENVSLGVLALPQALAILGIIPGMLCICLLGIIATYTGYLIGEFKLVHPSVQSYADCGQLMSGRVAYEAIAVGQVLVLIFIMGAHILTFAVAMNAMTNHSTCTIIFSVAGLVISFLLGLPRTFKNISYFSIFSCLSVIIGVTITMGAIGIQKPDMNHMVAIRPNVPLDKGLGPVMNIVLAYTGHVAFFSFASELKDPRDFRKALFFEQGIAVTFYLLISAVIYYYAGPLVSSPAIGSASPLVSKICFGIALPTIIIAGVVNGSVATKYIYLRMWKGTDEVHTKSWKSLGSWWGICSGAWLASWILAEAIPSFNLLLGLIGALFGSWFSYAFPPLLWLWHNKANGRLFSSKRLAIFTIINCSIVVLGMAIFGLGMWSSGRALHDGSGGKVFSCEDNWHPVSWAAGGMDDG</sequence>
<dbReference type="OrthoDB" id="294730at2759"/>
<feature type="transmembrane region" description="Helical" evidence="6">
    <location>
        <begin position="395"/>
        <end position="414"/>
    </location>
</feature>
<feature type="transmembrane region" description="Helical" evidence="6">
    <location>
        <begin position="181"/>
        <end position="202"/>
    </location>
</feature>
<evidence type="ECO:0000256" key="5">
    <source>
        <dbReference type="ARBA" id="ARBA00023136"/>
    </source>
</evidence>
<evidence type="ECO:0000256" key="2">
    <source>
        <dbReference type="ARBA" id="ARBA00008066"/>
    </source>
</evidence>
<evidence type="ECO:0000313" key="8">
    <source>
        <dbReference type="EMBL" id="USP76598.1"/>
    </source>
</evidence>
<dbReference type="InterPro" id="IPR013057">
    <property type="entry name" value="AA_transpt_TM"/>
</dbReference>
<name>A0A9Q9DQP6_CURCL</name>
<dbReference type="GO" id="GO:0016020">
    <property type="term" value="C:membrane"/>
    <property type="evidence" value="ECO:0007669"/>
    <property type="project" value="UniProtKB-SubCell"/>
</dbReference>
<feature type="transmembrane region" description="Helical" evidence="6">
    <location>
        <begin position="368"/>
        <end position="389"/>
    </location>
</feature>
<dbReference type="PANTHER" id="PTHR22950">
    <property type="entry name" value="AMINO ACID TRANSPORTER"/>
    <property type="match status" value="1"/>
</dbReference>
<evidence type="ECO:0000256" key="4">
    <source>
        <dbReference type="ARBA" id="ARBA00022989"/>
    </source>
</evidence>
<feature type="domain" description="Amino acid transporter transmembrane" evidence="7">
    <location>
        <begin position="72"/>
        <end position="458"/>
    </location>
</feature>
<evidence type="ECO:0000256" key="3">
    <source>
        <dbReference type="ARBA" id="ARBA00022692"/>
    </source>
</evidence>